<evidence type="ECO:0000259" key="1">
    <source>
        <dbReference type="PROSITE" id="PS51464"/>
    </source>
</evidence>
<accession>A0A498CPD9</accession>
<dbReference type="SUPFAM" id="SSF53697">
    <property type="entry name" value="SIS domain"/>
    <property type="match status" value="1"/>
</dbReference>
<evidence type="ECO:0000313" key="3">
    <source>
        <dbReference type="Proteomes" id="UP000276301"/>
    </source>
</evidence>
<sequence length="195" mass="20708">MREFTARAREAFDQFVDGVEDAEYVKAAELILASRQKGGRLHITGIGKPGHVSGYGASLLSSTGTPTYFLHGTEAVHGSCGQLVPGDVVICISNSGETAEMKTTVTAIKNNGCEVIGVSGNPDSWLAKQSAAHLFAGVCCEGGPLNRAPRASILAENFVLQRLSVLLQANRGLDPKQYVMWHPGGTLGQLRDNEK</sequence>
<dbReference type="AlphaFoldDB" id="A0A498CPD9"/>
<evidence type="ECO:0000313" key="2">
    <source>
        <dbReference type="EMBL" id="RLL13236.1"/>
    </source>
</evidence>
<gene>
    <name evidence="2" type="ORF">D4A47_04505</name>
</gene>
<organism evidence="2 3">
    <name type="scientific">Anaerotruncus massiliensis</name>
    <name type="common">ex Liu et al. 2021</name>
    <dbReference type="NCBI Taxonomy" id="2321404"/>
    <lineage>
        <taxon>Bacteria</taxon>
        <taxon>Bacillati</taxon>
        <taxon>Bacillota</taxon>
        <taxon>Clostridia</taxon>
        <taxon>Eubacteriales</taxon>
        <taxon>Oscillospiraceae</taxon>
        <taxon>Anaerotruncus</taxon>
    </lineage>
</organism>
<dbReference type="GO" id="GO:0097367">
    <property type="term" value="F:carbohydrate derivative binding"/>
    <property type="evidence" value="ECO:0007669"/>
    <property type="project" value="InterPro"/>
</dbReference>
<dbReference type="Pfam" id="PF01380">
    <property type="entry name" value="SIS"/>
    <property type="match status" value="1"/>
</dbReference>
<dbReference type="Gene3D" id="3.40.50.10490">
    <property type="entry name" value="Glucose-6-phosphate isomerase like protein, domain 1"/>
    <property type="match status" value="1"/>
</dbReference>
<proteinExistence type="predicted"/>
<comment type="caution">
    <text evidence="2">The sequence shown here is derived from an EMBL/GenBank/DDBJ whole genome shotgun (WGS) entry which is preliminary data.</text>
</comment>
<dbReference type="InterPro" id="IPR001347">
    <property type="entry name" value="SIS_dom"/>
</dbReference>
<keyword evidence="3" id="KW-1185">Reference proteome</keyword>
<protein>
    <submittedName>
        <fullName evidence="2">SIS domain-containing protein</fullName>
    </submittedName>
</protein>
<dbReference type="InterPro" id="IPR050986">
    <property type="entry name" value="GutQ/KpsF_isomerases"/>
</dbReference>
<dbReference type="PROSITE" id="PS51464">
    <property type="entry name" value="SIS"/>
    <property type="match status" value="1"/>
</dbReference>
<dbReference type="PANTHER" id="PTHR42745:SF1">
    <property type="entry name" value="ARABINOSE 5-PHOSPHATE ISOMERASE KDSD"/>
    <property type="match status" value="1"/>
</dbReference>
<dbReference type="InterPro" id="IPR035474">
    <property type="entry name" value="SIS_Kpsf"/>
</dbReference>
<dbReference type="EMBL" id="RCHT01000004">
    <property type="protein sequence ID" value="RLL13236.1"/>
    <property type="molecule type" value="Genomic_DNA"/>
</dbReference>
<dbReference type="Proteomes" id="UP000276301">
    <property type="component" value="Unassembled WGS sequence"/>
</dbReference>
<dbReference type="PANTHER" id="PTHR42745">
    <property type="match status" value="1"/>
</dbReference>
<dbReference type="InterPro" id="IPR046348">
    <property type="entry name" value="SIS_dom_sf"/>
</dbReference>
<name>A0A498CPD9_9FIRM</name>
<dbReference type="GO" id="GO:1901135">
    <property type="term" value="P:carbohydrate derivative metabolic process"/>
    <property type="evidence" value="ECO:0007669"/>
    <property type="project" value="InterPro"/>
</dbReference>
<reference evidence="2 3" key="1">
    <citation type="submission" date="2018-10" db="EMBL/GenBank/DDBJ databases">
        <title>Anaerotruncus faecis sp. nov., isolated from human feces.</title>
        <authorList>
            <person name="Wang Y.-J."/>
        </authorList>
    </citation>
    <scope>NUCLEOTIDE SEQUENCE [LARGE SCALE GENOMIC DNA]</scope>
    <source>
        <strain evidence="2 3">22A2-44</strain>
    </source>
</reference>
<dbReference type="RefSeq" id="WP_121586363.1">
    <property type="nucleotide sequence ID" value="NZ_DBFSDP010000118.1"/>
</dbReference>
<dbReference type="CDD" id="cd05014">
    <property type="entry name" value="SIS_Kpsf"/>
    <property type="match status" value="1"/>
</dbReference>
<feature type="domain" description="SIS" evidence="1">
    <location>
        <begin position="27"/>
        <end position="178"/>
    </location>
</feature>